<sequence>MGHRGAIKPLRILIEHIRVHRFIFVMDVNFDSDESFSLPTENDVPEPSSSAIDTNLLSEQQVRKSDRIAARPRPDYQESDSPSITSTDYSPYNPHHIEYIDDDLSGSPARNILHGEVATRQVKKRVIAAAPHGDRCIITHVAGIEVQFCHLLARSTEGEIIRKFEWVAGLLPGELYINSRYNIICLKAEIHILMDNGGFILLPSREVLEALDSLRHWNTNRPGWNDRRQFNKSTEHPALRATSYNYRFIPLPNMPSNRKFSRIELTQNEDGELVEMDPAQWNDYTADFGRYPELQNLRSHAHPFFVCCHAYQQITNLLNNPKTPRTLRDKFRRLEYANEDILFLHDFTAQCFNSEVPAFFNTNSVPEDLLAAKKKNAVLKGLAFPSSPESPDSPFKGKRKLFVFFSARSAPAVAKELHILPSLDIATLHCELHASKERFKECLQRANLTVGGIDPRFTFSMVDSLPQIIPKPAARTALPRYREGSVSPSEAARRKKFKYSQADTIRDSASGQLSIELAISTSSEEDLIIASTSAVPLERLPVTKRGGGGRASVAGPSRSQISKGKQTASGSAHREDATASNSAVSLQRLGKRGGRGTTSVAGSYQSKASKGKKKATG</sequence>
<keyword evidence="3" id="KW-1185">Reference proteome</keyword>
<evidence type="ECO:0000313" key="2">
    <source>
        <dbReference type="EMBL" id="KAJ3836152.1"/>
    </source>
</evidence>
<protein>
    <recommendedName>
        <fullName evidence="4">HNH nuclease domain-containing protein</fullName>
    </recommendedName>
</protein>
<feature type="compositionally biased region" description="Polar residues" evidence="1">
    <location>
        <begin position="557"/>
        <end position="570"/>
    </location>
</feature>
<comment type="caution">
    <text evidence="2">The sequence shown here is derived from an EMBL/GenBank/DDBJ whole genome shotgun (WGS) entry which is preliminary data.</text>
</comment>
<dbReference type="AlphaFoldDB" id="A0AA38P4G9"/>
<evidence type="ECO:0008006" key="4">
    <source>
        <dbReference type="Google" id="ProtNLM"/>
    </source>
</evidence>
<organism evidence="2 3">
    <name type="scientific">Lentinula raphanica</name>
    <dbReference type="NCBI Taxonomy" id="153919"/>
    <lineage>
        <taxon>Eukaryota</taxon>
        <taxon>Fungi</taxon>
        <taxon>Dikarya</taxon>
        <taxon>Basidiomycota</taxon>
        <taxon>Agaricomycotina</taxon>
        <taxon>Agaricomycetes</taxon>
        <taxon>Agaricomycetidae</taxon>
        <taxon>Agaricales</taxon>
        <taxon>Marasmiineae</taxon>
        <taxon>Omphalotaceae</taxon>
        <taxon>Lentinula</taxon>
    </lineage>
</organism>
<accession>A0AA38P4G9</accession>
<feature type="region of interest" description="Disordered" evidence="1">
    <location>
        <begin position="541"/>
        <end position="617"/>
    </location>
</feature>
<feature type="compositionally biased region" description="Polar residues" evidence="1">
    <location>
        <begin position="47"/>
        <end position="60"/>
    </location>
</feature>
<dbReference type="EMBL" id="MU806345">
    <property type="protein sequence ID" value="KAJ3836152.1"/>
    <property type="molecule type" value="Genomic_DNA"/>
</dbReference>
<gene>
    <name evidence="2" type="ORF">F5878DRAFT_727006</name>
</gene>
<reference evidence="2" key="1">
    <citation type="submission" date="2022-08" db="EMBL/GenBank/DDBJ databases">
        <authorList>
            <consortium name="DOE Joint Genome Institute"/>
            <person name="Min B."/>
            <person name="Riley R."/>
            <person name="Sierra-Patev S."/>
            <person name="Naranjo-Ortiz M."/>
            <person name="Looney B."/>
            <person name="Konkel Z."/>
            <person name="Slot J.C."/>
            <person name="Sakamoto Y."/>
            <person name="Steenwyk J.L."/>
            <person name="Rokas A."/>
            <person name="Carro J."/>
            <person name="Camarero S."/>
            <person name="Ferreira P."/>
            <person name="Molpeceres G."/>
            <person name="Ruiz-Duenas F.J."/>
            <person name="Serrano A."/>
            <person name="Henrissat B."/>
            <person name="Drula E."/>
            <person name="Hughes K.W."/>
            <person name="Mata J.L."/>
            <person name="Ishikawa N.K."/>
            <person name="Vargas-Isla R."/>
            <person name="Ushijima S."/>
            <person name="Smith C.A."/>
            <person name="Ahrendt S."/>
            <person name="Andreopoulos W."/>
            <person name="He G."/>
            <person name="Labutti K."/>
            <person name="Lipzen A."/>
            <person name="Ng V."/>
            <person name="Sandor L."/>
            <person name="Barry K."/>
            <person name="Martinez A.T."/>
            <person name="Xiao Y."/>
            <person name="Gibbons J.G."/>
            <person name="Terashima K."/>
            <person name="Hibbett D.S."/>
            <person name="Grigoriev I.V."/>
        </authorList>
    </citation>
    <scope>NUCLEOTIDE SEQUENCE</scope>
    <source>
        <strain evidence="2">TFB9207</strain>
    </source>
</reference>
<proteinExistence type="predicted"/>
<evidence type="ECO:0000256" key="1">
    <source>
        <dbReference type="SAM" id="MobiDB-lite"/>
    </source>
</evidence>
<feature type="compositionally biased region" description="Basic and acidic residues" evidence="1">
    <location>
        <begin position="61"/>
        <end position="76"/>
    </location>
</feature>
<evidence type="ECO:0000313" key="3">
    <source>
        <dbReference type="Proteomes" id="UP001163846"/>
    </source>
</evidence>
<feature type="region of interest" description="Disordered" evidence="1">
    <location>
        <begin position="35"/>
        <end position="90"/>
    </location>
</feature>
<dbReference type="Proteomes" id="UP001163846">
    <property type="component" value="Unassembled WGS sequence"/>
</dbReference>
<feature type="compositionally biased region" description="Polar residues" evidence="1">
    <location>
        <begin position="79"/>
        <end position="90"/>
    </location>
</feature>
<name>A0AA38P4G9_9AGAR</name>